<protein>
    <recommendedName>
        <fullName evidence="1">Endonuclease/exonuclease/phosphatase domain-containing protein</fullName>
    </recommendedName>
</protein>
<comment type="caution">
    <text evidence="2">The sequence shown here is derived from an EMBL/GenBank/DDBJ whole genome shotgun (WGS) entry which is preliminary data.</text>
</comment>
<dbReference type="PANTHER" id="PTHR33710:SF71">
    <property type="entry name" value="ENDONUCLEASE_EXONUCLEASE_PHOSPHATASE DOMAIN-CONTAINING PROTEIN"/>
    <property type="match status" value="1"/>
</dbReference>
<dbReference type="GO" id="GO:0003824">
    <property type="term" value="F:catalytic activity"/>
    <property type="evidence" value="ECO:0007669"/>
    <property type="project" value="InterPro"/>
</dbReference>
<evidence type="ECO:0000313" key="2">
    <source>
        <dbReference type="EMBL" id="GJN20279.1"/>
    </source>
</evidence>
<name>A0AAV5EA71_ELECO</name>
<dbReference type="Gene3D" id="3.60.10.10">
    <property type="entry name" value="Endonuclease/exonuclease/phosphatase"/>
    <property type="match status" value="1"/>
</dbReference>
<evidence type="ECO:0000259" key="1">
    <source>
        <dbReference type="Pfam" id="PF03372"/>
    </source>
</evidence>
<dbReference type="InterPro" id="IPR005135">
    <property type="entry name" value="Endo/exonuclease/phosphatase"/>
</dbReference>
<organism evidence="2 3">
    <name type="scientific">Eleusine coracana subsp. coracana</name>
    <dbReference type="NCBI Taxonomy" id="191504"/>
    <lineage>
        <taxon>Eukaryota</taxon>
        <taxon>Viridiplantae</taxon>
        <taxon>Streptophyta</taxon>
        <taxon>Embryophyta</taxon>
        <taxon>Tracheophyta</taxon>
        <taxon>Spermatophyta</taxon>
        <taxon>Magnoliopsida</taxon>
        <taxon>Liliopsida</taxon>
        <taxon>Poales</taxon>
        <taxon>Poaceae</taxon>
        <taxon>PACMAD clade</taxon>
        <taxon>Chloridoideae</taxon>
        <taxon>Cynodonteae</taxon>
        <taxon>Eleusininae</taxon>
        <taxon>Eleusine</taxon>
    </lineage>
</organism>
<sequence length="160" mass="18446">MGFDTDIFDVLDWYILDYLVCSKVKHKSTGYIFGCATVYGTASDEFKQQFINELHSFMSSSRDPIMIGGDFNLVRCQEDKNNGNIDFHWCDRFNEWIDGNGLLEIKSIGWRFTWSNNQESPVMSLIDRIFCSIELDQMFPLASAKTLPRRPSDHVPILGI</sequence>
<reference evidence="2" key="2">
    <citation type="submission" date="2021-12" db="EMBL/GenBank/DDBJ databases">
        <title>Resequencing data analysis of finger millet.</title>
        <authorList>
            <person name="Hatakeyama M."/>
            <person name="Aluri S."/>
            <person name="Balachadran M.T."/>
            <person name="Sivarajan S.R."/>
            <person name="Poveda L."/>
            <person name="Shimizu-Inatsugi R."/>
            <person name="Schlapbach R."/>
            <person name="Sreeman S.M."/>
            <person name="Shimizu K.K."/>
        </authorList>
    </citation>
    <scope>NUCLEOTIDE SEQUENCE</scope>
</reference>
<feature type="domain" description="Endonuclease/exonuclease/phosphatase" evidence="1">
    <location>
        <begin position="34"/>
        <end position="154"/>
    </location>
</feature>
<dbReference type="InterPro" id="IPR036691">
    <property type="entry name" value="Endo/exonu/phosph_ase_sf"/>
</dbReference>
<dbReference type="AlphaFoldDB" id="A0AAV5EA71"/>
<keyword evidence="3" id="KW-1185">Reference proteome</keyword>
<evidence type="ECO:0000313" key="3">
    <source>
        <dbReference type="Proteomes" id="UP001054889"/>
    </source>
</evidence>
<reference evidence="2" key="1">
    <citation type="journal article" date="2018" name="DNA Res.">
        <title>Multiple hybrid de novo genome assembly of finger millet, an orphan allotetraploid crop.</title>
        <authorList>
            <person name="Hatakeyama M."/>
            <person name="Aluri S."/>
            <person name="Balachadran M.T."/>
            <person name="Sivarajan S.R."/>
            <person name="Patrignani A."/>
            <person name="Gruter S."/>
            <person name="Poveda L."/>
            <person name="Shimizu-Inatsugi R."/>
            <person name="Baeten J."/>
            <person name="Francoijs K.J."/>
            <person name="Nataraja K.N."/>
            <person name="Reddy Y.A.N."/>
            <person name="Phadnis S."/>
            <person name="Ravikumar R.L."/>
            <person name="Schlapbach R."/>
            <person name="Sreeman S.M."/>
            <person name="Shimizu K.K."/>
        </authorList>
    </citation>
    <scope>NUCLEOTIDE SEQUENCE</scope>
</reference>
<accession>A0AAV5EA71</accession>
<dbReference type="Proteomes" id="UP001054889">
    <property type="component" value="Unassembled WGS sequence"/>
</dbReference>
<proteinExistence type="predicted"/>
<dbReference type="SUPFAM" id="SSF56219">
    <property type="entry name" value="DNase I-like"/>
    <property type="match status" value="1"/>
</dbReference>
<dbReference type="Pfam" id="PF03372">
    <property type="entry name" value="Exo_endo_phos"/>
    <property type="match status" value="1"/>
</dbReference>
<gene>
    <name evidence="2" type="primary">gb07636</name>
    <name evidence="2" type="ORF">PR202_gb07636</name>
</gene>
<dbReference type="PANTHER" id="PTHR33710">
    <property type="entry name" value="BNAC02G09200D PROTEIN"/>
    <property type="match status" value="1"/>
</dbReference>
<dbReference type="EMBL" id="BQKI01000074">
    <property type="protein sequence ID" value="GJN20279.1"/>
    <property type="molecule type" value="Genomic_DNA"/>
</dbReference>